<dbReference type="Proteomes" id="UP001361239">
    <property type="component" value="Unassembled WGS sequence"/>
</dbReference>
<protein>
    <submittedName>
        <fullName evidence="3">Glutathione transferase GstA</fullName>
        <ecNumber evidence="3">2.5.1.18</ecNumber>
    </submittedName>
</protein>
<dbReference type="SUPFAM" id="SSF52833">
    <property type="entry name" value="Thioredoxin-like"/>
    <property type="match status" value="1"/>
</dbReference>
<dbReference type="CDD" id="cd03057">
    <property type="entry name" value="GST_N_Beta"/>
    <property type="match status" value="1"/>
</dbReference>
<dbReference type="InterPro" id="IPR040079">
    <property type="entry name" value="Glutathione_S-Trfase"/>
</dbReference>
<gene>
    <name evidence="3" type="primary">gstA</name>
    <name evidence="3" type="ORF">WG901_23290</name>
</gene>
<dbReference type="EC" id="2.5.1.18" evidence="3"/>
<proteinExistence type="predicted"/>
<organism evidence="3 4">
    <name type="scientific">Novosphingobium anseongense</name>
    <dbReference type="NCBI Taxonomy" id="3133436"/>
    <lineage>
        <taxon>Bacteria</taxon>
        <taxon>Pseudomonadati</taxon>
        <taxon>Pseudomonadota</taxon>
        <taxon>Alphaproteobacteria</taxon>
        <taxon>Sphingomonadales</taxon>
        <taxon>Sphingomonadaceae</taxon>
        <taxon>Novosphingobium</taxon>
    </lineage>
</organism>
<reference evidence="3 4" key="1">
    <citation type="submission" date="2024-03" db="EMBL/GenBank/DDBJ databases">
        <authorList>
            <person name="Jo J.-H."/>
        </authorList>
    </citation>
    <scope>NUCLEOTIDE SEQUENCE [LARGE SCALE GENOMIC DNA]</scope>
    <source>
        <strain evidence="3 4">PS1R-30</strain>
    </source>
</reference>
<dbReference type="InterPro" id="IPR010987">
    <property type="entry name" value="Glutathione-S-Trfase_C-like"/>
</dbReference>
<dbReference type="InterPro" id="IPR036282">
    <property type="entry name" value="Glutathione-S-Trfase_C_sf"/>
</dbReference>
<feature type="domain" description="GST N-terminal" evidence="1">
    <location>
        <begin position="1"/>
        <end position="81"/>
    </location>
</feature>
<evidence type="ECO:0000313" key="3">
    <source>
        <dbReference type="EMBL" id="MEJ5979596.1"/>
    </source>
</evidence>
<accession>A0ABU8S3Y1</accession>
<dbReference type="EMBL" id="JBBHJZ010000010">
    <property type="protein sequence ID" value="MEJ5979596.1"/>
    <property type="molecule type" value="Genomic_DNA"/>
</dbReference>
<dbReference type="InterPro" id="IPR036249">
    <property type="entry name" value="Thioredoxin-like_sf"/>
</dbReference>
<name>A0ABU8S3Y1_9SPHN</name>
<dbReference type="SFLD" id="SFLDG00358">
    <property type="entry name" value="Main_(cytGST)"/>
    <property type="match status" value="1"/>
</dbReference>
<dbReference type="Gene3D" id="1.20.1050.10">
    <property type="match status" value="1"/>
</dbReference>
<dbReference type="InterPro" id="IPR004045">
    <property type="entry name" value="Glutathione_S-Trfase_N"/>
</dbReference>
<keyword evidence="3" id="KW-0808">Transferase</keyword>
<dbReference type="RefSeq" id="WP_339589536.1">
    <property type="nucleotide sequence ID" value="NZ_JBBHJZ010000010.1"/>
</dbReference>
<dbReference type="PANTHER" id="PTHR44051">
    <property type="entry name" value="GLUTATHIONE S-TRANSFERASE-RELATED"/>
    <property type="match status" value="1"/>
</dbReference>
<dbReference type="Gene3D" id="3.40.30.10">
    <property type="entry name" value="Glutaredoxin"/>
    <property type="match status" value="1"/>
</dbReference>
<dbReference type="Pfam" id="PF13409">
    <property type="entry name" value="GST_N_2"/>
    <property type="match status" value="1"/>
</dbReference>
<dbReference type="NCBIfam" id="NF007831">
    <property type="entry name" value="PRK10542.1"/>
    <property type="match status" value="1"/>
</dbReference>
<comment type="caution">
    <text evidence="3">The sequence shown here is derived from an EMBL/GenBank/DDBJ whole genome shotgun (WGS) entry which is preliminary data.</text>
</comment>
<dbReference type="CDD" id="cd03188">
    <property type="entry name" value="GST_C_Beta"/>
    <property type="match status" value="1"/>
</dbReference>
<dbReference type="GO" id="GO:0004364">
    <property type="term" value="F:glutathione transferase activity"/>
    <property type="evidence" value="ECO:0007669"/>
    <property type="project" value="UniProtKB-EC"/>
</dbReference>
<evidence type="ECO:0000259" key="1">
    <source>
        <dbReference type="PROSITE" id="PS50404"/>
    </source>
</evidence>
<evidence type="ECO:0000313" key="4">
    <source>
        <dbReference type="Proteomes" id="UP001361239"/>
    </source>
</evidence>
<evidence type="ECO:0000259" key="2">
    <source>
        <dbReference type="PROSITE" id="PS50405"/>
    </source>
</evidence>
<dbReference type="PROSITE" id="PS50405">
    <property type="entry name" value="GST_CTER"/>
    <property type="match status" value="1"/>
</dbReference>
<dbReference type="SFLD" id="SFLDG01150">
    <property type="entry name" value="Main.1:_Beta-like"/>
    <property type="match status" value="1"/>
</dbReference>
<dbReference type="Pfam" id="PF00043">
    <property type="entry name" value="GST_C"/>
    <property type="match status" value="1"/>
</dbReference>
<feature type="domain" description="GST C-terminal" evidence="2">
    <location>
        <begin position="84"/>
        <end position="197"/>
    </location>
</feature>
<dbReference type="PROSITE" id="PS50404">
    <property type="entry name" value="GST_NTER"/>
    <property type="match status" value="1"/>
</dbReference>
<dbReference type="SUPFAM" id="SSF47616">
    <property type="entry name" value="GST C-terminal domain-like"/>
    <property type="match status" value="1"/>
</dbReference>
<dbReference type="SFLD" id="SFLDS00019">
    <property type="entry name" value="Glutathione_Transferase_(cytos"/>
    <property type="match status" value="1"/>
</dbReference>
<keyword evidence="4" id="KW-1185">Reference proteome</keyword>
<sequence length="197" mass="21371">MKLYYSPGACSLADHIALIESGLAFETEQVDLKSKTTASSKDYTTINPKGYVPALALDDSGVLTENIAILSYIADKAGKLMPIGDLGRFRTLEALAYISTELHKGFKPFFMPGSSEEEKSAAKETLTKRLSLFEQALASQQFVLGDGFTVADCYLFVMLFWAKTKVGLDIAPSLSAYYDRLVARDSVAKALADEGLG</sequence>
<dbReference type="InterPro" id="IPR004046">
    <property type="entry name" value="GST_C"/>
</dbReference>
<dbReference type="PANTHER" id="PTHR44051:SF8">
    <property type="entry name" value="GLUTATHIONE S-TRANSFERASE GSTA"/>
    <property type="match status" value="1"/>
</dbReference>